<feature type="transmembrane region" description="Helical" evidence="5">
    <location>
        <begin position="388"/>
        <end position="408"/>
    </location>
</feature>
<evidence type="ECO:0000313" key="8">
    <source>
        <dbReference type="Proteomes" id="UP000528734"/>
    </source>
</evidence>
<dbReference type="PANTHER" id="PTHR37422:SF13">
    <property type="entry name" value="LIPOPOLYSACCHARIDE BIOSYNTHESIS PROTEIN PA4999-RELATED"/>
    <property type="match status" value="1"/>
</dbReference>
<evidence type="ECO:0000256" key="4">
    <source>
        <dbReference type="ARBA" id="ARBA00023136"/>
    </source>
</evidence>
<protein>
    <recommendedName>
        <fullName evidence="6">O-antigen ligase-related domain-containing protein</fullName>
    </recommendedName>
</protein>
<evidence type="ECO:0000256" key="3">
    <source>
        <dbReference type="ARBA" id="ARBA00022989"/>
    </source>
</evidence>
<keyword evidence="8" id="KW-1185">Reference proteome</keyword>
<feature type="transmembrane region" description="Helical" evidence="5">
    <location>
        <begin position="182"/>
        <end position="202"/>
    </location>
</feature>
<dbReference type="Proteomes" id="UP000528734">
    <property type="component" value="Unassembled WGS sequence"/>
</dbReference>
<dbReference type="PANTHER" id="PTHR37422">
    <property type="entry name" value="TEICHURONIC ACID BIOSYNTHESIS PROTEIN TUAE"/>
    <property type="match status" value="1"/>
</dbReference>
<keyword evidence="4 5" id="KW-0472">Membrane</keyword>
<feature type="domain" description="O-antigen ligase-related" evidence="6">
    <location>
        <begin position="214"/>
        <end position="367"/>
    </location>
</feature>
<feature type="transmembrane region" description="Helical" evidence="5">
    <location>
        <begin position="6"/>
        <end position="28"/>
    </location>
</feature>
<dbReference type="GO" id="GO:0016020">
    <property type="term" value="C:membrane"/>
    <property type="evidence" value="ECO:0007669"/>
    <property type="project" value="UniProtKB-SubCell"/>
</dbReference>
<comment type="subcellular location">
    <subcellularLocation>
        <location evidence="1">Membrane</location>
        <topology evidence="1">Multi-pass membrane protein</topology>
    </subcellularLocation>
</comment>
<feature type="transmembrane region" description="Helical" evidence="5">
    <location>
        <begin position="214"/>
        <end position="235"/>
    </location>
</feature>
<proteinExistence type="predicted"/>
<name>A0A7Y4H4L0_9BRAD</name>
<evidence type="ECO:0000259" key="6">
    <source>
        <dbReference type="Pfam" id="PF04932"/>
    </source>
</evidence>
<organism evidence="7 8">
    <name type="scientific">Bradyrhizobium archetypum</name>
    <dbReference type="NCBI Taxonomy" id="2721160"/>
    <lineage>
        <taxon>Bacteria</taxon>
        <taxon>Pseudomonadati</taxon>
        <taxon>Pseudomonadota</taxon>
        <taxon>Alphaproteobacteria</taxon>
        <taxon>Hyphomicrobiales</taxon>
        <taxon>Nitrobacteraceae</taxon>
        <taxon>Bradyrhizobium</taxon>
    </lineage>
</organism>
<dbReference type="AlphaFoldDB" id="A0A7Y4H4L0"/>
<keyword evidence="2 5" id="KW-0812">Transmembrane</keyword>
<dbReference type="InterPro" id="IPR051533">
    <property type="entry name" value="WaaL-like"/>
</dbReference>
<feature type="transmembrane region" description="Helical" evidence="5">
    <location>
        <begin position="255"/>
        <end position="276"/>
    </location>
</feature>
<evidence type="ECO:0000256" key="5">
    <source>
        <dbReference type="SAM" id="Phobius"/>
    </source>
</evidence>
<dbReference type="EMBL" id="JAAVLW010000004">
    <property type="protein sequence ID" value="NOJ47559.1"/>
    <property type="molecule type" value="Genomic_DNA"/>
</dbReference>
<reference evidence="7 8" key="1">
    <citation type="submission" date="2020-03" db="EMBL/GenBank/DDBJ databases">
        <title>Bradyrhizobium diversity isolated from nodules of Muelleranthus trifoliolatus.</title>
        <authorList>
            <person name="Klepa M."/>
            <person name="Helene L."/>
            <person name="Hungria M."/>
        </authorList>
    </citation>
    <scope>NUCLEOTIDE SEQUENCE [LARGE SCALE GENOMIC DNA]</scope>
    <source>
        <strain evidence="7 8">WSM 1744</strain>
    </source>
</reference>
<dbReference type="RefSeq" id="WP_171710433.1">
    <property type="nucleotide sequence ID" value="NZ_JAAVLW010000004.1"/>
</dbReference>
<feature type="transmembrane region" description="Helical" evidence="5">
    <location>
        <begin position="119"/>
        <end position="137"/>
    </location>
</feature>
<comment type="caution">
    <text evidence="7">The sequence shown here is derived from an EMBL/GenBank/DDBJ whole genome shotgun (WGS) entry which is preliminary data.</text>
</comment>
<feature type="transmembrane region" description="Helical" evidence="5">
    <location>
        <begin position="59"/>
        <end position="81"/>
    </location>
</feature>
<accession>A0A7Y4H4L0</accession>
<dbReference type="InterPro" id="IPR007016">
    <property type="entry name" value="O-antigen_ligase-rel_domated"/>
</dbReference>
<evidence type="ECO:0000313" key="7">
    <source>
        <dbReference type="EMBL" id="NOJ47559.1"/>
    </source>
</evidence>
<sequence>MEEQVPSFPIYVTLPVCSATLLLVLIQVWQLRDSFATFLLLAMWFRYSIALFHEYTYTPIVAGLSLVALTSIAVVAVGLLLVGSRRLLLRRLVPFYGIVVVIFISALLNQTWLGAINATLKWFYLIVFALAAYLAMLRCGRERILRSLAVVFTGPIMLQWLSVPWGLKTTNEDGSTSFLGGYQHQQSLSIILLTFLYVTCFSREMSGTASYVRLAISVAAIALANYRTALLAAVLPAGSLAFSTLLRNIVPKQRGLLLMVLAIVAVFVFAGVAVLVQERFADIGTMIDKNTSLLQPPERFSREETRMFSGRAYLWSQYIEAYLDGSIINILVGFGPEGWVGRFSLYAHNTFVSYLYELGLLGLAAFLWILISNFLMALHANRDDKPTLISCHVGFFVLNLATMPFWTLEGAILYALLLGQTWHLESTKLSGEETLYPRTRLRVDRLQSR</sequence>
<feature type="transmembrane region" description="Helical" evidence="5">
    <location>
        <begin position="144"/>
        <end position="162"/>
    </location>
</feature>
<feature type="transmembrane region" description="Helical" evidence="5">
    <location>
        <begin position="312"/>
        <end position="334"/>
    </location>
</feature>
<evidence type="ECO:0000256" key="1">
    <source>
        <dbReference type="ARBA" id="ARBA00004141"/>
    </source>
</evidence>
<keyword evidence="3 5" id="KW-1133">Transmembrane helix</keyword>
<feature type="transmembrane region" description="Helical" evidence="5">
    <location>
        <begin position="354"/>
        <end position="376"/>
    </location>
</feature>
<gene>
    <name evidence="7" type="ORF">HCN50_15095</name>
</gene>
<dbReference type="Pfam" id="PF04932">
    <property type="entry name" value="Wzy_C"/>
    <property type="match status" value="1"/>
</dbReference>
<evidence type="ECO:0000256" key="2">
    <source>
        <dbReference type="ARBA" id="ARBA00022692"/>
    </source>
</evidence>
<feature type="transmembrane region" description="Helical" evidence="5">
    <location>
        <begin position="93"/>
        <end position="113"/>
    </location>
</feature>